<dbReference type="PROSITE" id="PS50005">
    <property type="entry name" value="TPR"/>
    <property type="match status" value="1"/>
</dbReference>
<dbReference type="Pfam" id="PF07714">
    <property type="entry name" value="PK_Tyr_Ser-Thr"/>
    <property type="match status" value="1"/>
</dbReference>
<evidence type="ECO:0000256" key="2">
    <source>
        <dbReference type="ARBA" id="ARBA00009622"/>
    </source>
</evidence>
<feature type="compositionally biased region" description="Low complexity" evidence="15">
    <location>
        <begin position="469"/>
        <end position="489"/>
    </location>
</feature>
<protein>
    <submittedName>
        <fullName evidence="17">Kinesin light chain-like protein</fullName>
    </submittedName>
</protein>
<feature type="region of interest" description="Disordered" evidence="15">
    <location>
        <begin position="443"/>
        <end position="516"/>
    </location>
</feature>
<evidence type="ECO:0000313" key="18">
    <source>
        <dbReference type="Proteomes" id="UP000002630"/>
    </source>
</evidence>
<accession>D8LQ15</accession>
<evidence type="ECO:0000256" key="8">
    <source>
        <dbReference type="ARBA" id="ARBA00022803"/>
    </source>
</evidence>
<keyword evidence="12" id="KW-0206">Cytoskeleton</keyword>
<dbReference type="PRINTS" id="PR00109">
    <property type="entry name" value="TYRKINASE"/>
</dbReference>
<dbReference type="InterPro" id="IPR019734">
    <property type="entry name" value="TPR_rpt"/>
</dbReference>
<keyword evidence="4" id="KW-0808">Transferase</keyword>
<dbReference type="GO" id="GO:0019894">
    <property type="term" value="F:kinesin binding"/>
    <property type="evidence" value="ECO:0007669"/>
    <property type="project" value="TreeGrafter"/>
</dbReference>
<keyword evidence="5" id="KW-0493">Microtubule</keyword>
<evidence type="ECO:0000256" key="7">
    <source>
        <dbReference type="ARBA" id="ARBA00022741"/>
    </source>
</evidence>
<dbReference type="InterPro" id="IPR011009">
    <property type="entry name" value="Kinase-like_dom_sf"/>
</dbReference>
<dbReference type="STRING" id="2880.D8LQ15"/>
<dbReference type="GO" id="GO:0005874">
    <property type="term" value="C:microtubule"/>
    <property type="evidence" value="ECO:0007669"/>
    <property type="project" value="UniProtKB-KW"/>
</dbReference>
<dbReference type="PROSITE" id="PS00108">
    <property type="entry name" value="PROTEIN_KINASE_ST"/>
    <property type="match status" value="1"/>
</dbReference>
<feature type="binding site" evidence="14">
    <location>
        <position position="206"/>
    </location>
    <ligand>
        <name>ATP</name>
        <dbReference type="ChEBI" id="CHEBI:30616"/>
    </ligand>
</feature>
<feature type="domain" description="Protein kinase" evidence="16">
    <location>
        <begin position="179"/>
        <end position="434"/>
    </location>
</feature>
<evidence type="ECO:0000259" key="16">
    <source>
        <dbReference type="PROSITE" id="PS50011"/>
    </source>
</evidence>
<evidence type="ECO:0000256" key="4">
    <source>
        <dbReference type="ARBA" id="ARBA00022527"/>
    </source>
</evidence>
<evidence type="ECO:0000256" key="5">
    <source>
        <dbReference type="ARBA" id="ARBA00022701"/>
    </source>
</evidence>
<name>D8LQ15_ECTSI</name>
<evidence type="ECO:0000256" key="11">
    <source>
        <dbReference type="ARBA" id="ARBA00023175"/>
    </source>
</evidence>
<dbReference type="PROSITE" id="PS50011">
    <property type="entry name" value="PROTEIN_KINASE_DOM"/>
    <property type="match status" value="1"/>
</dbReference>
<dbReference type="OMA" id="GMTTGHK"/>
<dbReference type="Gene3D" id="1.10.510.10">
    <property type="entry name" value="Transferase(Phosphotransferase) domain 1"/>
    <property type="match status" value="1"/>
</dbReference>
<keyword evidence="4" id="KW-0723">Serine/threonine-protein kinase</keyword>
<dbReference type="SMART" id="SM00220">
    <property type="entry name" value="S_TKc"/>
    <property type="match status" value="1"/>
</dbReference>
<evidence type="ECO:0000256" key="6">
    <source>
        <dbReference type="ARBA" id="ARBA00022737"/>
    </source>
</evidence>
<dbReference type="GO" id="GO:0004674">
    <property type="term" value="F:protein serine/threonine kinase activity"/>
    <property type="evidence" value="ECO:0007669"/>
    <property type="project" value="UniProtKB-KW"/>
</dbReference>
<feature type="repeat" description="TPR" evidence="13">
    <location>
        <begin position="686"/>
        <end position="719"/>
    </location>
</feature>
<dbReference type="InterPro" id="IPR054000">
    <property type="entry name" value="MLKL_N"/>
</dbReference>
<proteinExistence type="inferred from homology"/>
<dbReference type="PANTHER" id="PTHR45783:SF3">
    <property type="entry name" value="KINESIN LIGHT CHAIN"/>
    <property type="match status" value="1"/>
</dbReference>
<gene>
    <name evidence="17" type="primary">PK</name>
    <name evidence="17" type="ORF">Esi_0056_0108</name>
</gene>
<dbReference type="PANTHER" id="PTHR45783">
    <property type="entry name" value="KINESIN LIGHT CHAIN"/>
    <property type="match status" value="1"/>
</dbReference>
<keyword evidence="10" id="KW-0175">Coiled coil</keyword>
<keyword evidence="18" id="KW-1185">Reference proteome</keyword>
<dbReference type="SUPFAM" id="SSF56112">
    <property type="entry name" value="Protein kinase-like (PK-like)"/>
    <property type="match status" value="1"/>
</dbReference>
<dbReference type="PROSITE" id="PS00107">
    <property type="entry name" value="PROTEIN_KINASE_ATP"/>
    <property type="match status" value="1"/>
</dbReference>
<evidence type="ECO:0000256" key="10">
    <source>
        <dbReference type="ARBA" id="ARBA00023054"/>
    </source>
</evidence>
<dbReference type="InParanoid" id="D8LQ15"/>
<dbReference type="Proteomes" id="UP000002630">
    <property type="component" value="Linkage Group LG10"/>
</dbReference>
<dbReference type="InterPro" id="IPR017441">
    <property type="entry name" value="Protein_kinase_ATP_BS"/>
</dbReference>
<dbReference type="CDD" id="cd21037">
    <property type="entry name" value="MLKL_NTD"/>
    <property type="match status" value="1"/>
</dbReference>
<dbReference type="InterPro" id="IPR002151">
    <property type="entry name" value="Kinesin_light"/>
</dbReference>
<dbReference type="Gene3D" id="1.25.40.10">
    <property type="entry name" value="Tetratricopeptide repeat domain"/>
    <property type="match status" value="2"/>
</dbReference>
<dbReference type="Gene3D" id="1.20.930.20">
    <property type="entry name" value="Adaptor protein Cbl, N-terminal domain"/>
    <property type="match status" value="1"/>
</dbReference>
<keyword evidence="8 13" id="KW-0802">TPR repeat</keyword>
<keyword evidence="9 14" id="KW-0067">ATP-binding</keyword>
<sequence>MVDVAVVILRVVAEIHDVAEGINENHRQARRLLKRAMAIETPVLAVHNGTILSSSESLRQLSATVENIRNFLEGYARTTKLNRALKRKSNAAKFTQLGVNLTEGMHALQLDVAVDAWANEDASDRLEDLENMVDMMEIMERNRTENHAEVMDVLKTLRNDERSELTGWIEIDYEQDLDFDGSTLLGSGGFGEVRTAKWNGADVAVKHLLASGIQRDCVRDLRKEIRLHSSLSFDFVAPLYAASTIAPHLCLVVELASGGSLQQYLHSASEPLAHALQTAFLYDVARGMAFLHVKGILHRDLKSANVLMFANGRLKLCDFGLSKVKTDLSSRSTRGAVGTTQWMSPEEMDESPANELTDVYSFGVLCFEVVTRTEPFKGKRPAHVIGAVLYRNERPHIPEEASASPDVVPLMEQCWRQDPVERPEGFGPVVRALASVVSRFGDPRNHNAAAADVTSSRGVKLGGTAPPTASSGVDAASGWSGAASQSTGADPWASPDQINQLPPAEPPSGRDDSTLEGGVARRAAKETVVPDSGKVYAPFAYLPIASTDLPPSGGGTSGQFKNPTKMFGQKLRTENKHAGKRRIPEPPLAGGKVYDLDDLAVAKDLCNQAVGLSQQGKYEEAEPLSERSLAICEKSLGPDHPDVATALNSRAILLMNQGKYEEAGPLLERSLAIREKSLGPNHPDVATALNNRGELLMSQGKYEEAGPLVERALAIREKSLGPIHPLVATALNSRANLLMNQANLLMNQGKYMETGPLFERSLVILEKYLGPDHPHVATTLNYRANSLVDQGKYEEAGPLFERSLAIREKSLGPEHPDVATAFHDRAKLLMFQDKCTEAVPPLERALSIRTEKLGGNHQDTVNTRDFLERVREKV</sequence>
<evidence type="ECO:0000256" key="13">
    <source>
        <dbReference type="PROSITE-ProRule" id="PRU00339"/>
    </source>
</evidence>
<keyword evidence="3" id="KW-0963">Cytoplasm</keyword>
<dbReference type="InterPro" id="IPR036537">
    <property type="entry name" value="Adaptor_Cbl_N_dom_sf"/>
</dbReference>
<evidence type="ECO:0000313" key="17">
    <source>
        <dbReference type="EMBL" id="CBN74907.1"/>
    </source>
</evidence>
<comment type="subcellular location">
    <subcellularLocation>
        <location evidence="1">Cytoplasm</location>
        <location evidence="1">Cytoskeleton</location>
    </subcellularLocation>
</comment>
<dbReference type="GO" id="GO:0005871">
    <property type="term" value="C:kinesin complex"/>
    <property type="evidence" value="ECO:0007669"/>
    <property type="project" value="InterPro"/>
</dbReference>
<evidence type="ECO:0000256" key="1">
    <source>
        <dbReference type="ARBA" id="ARBA00004245"/>
    </source>
</evidence>
<dbReference type="GO" id="GO:0005524">
    <property type="term" value="F:ATP binding"/>
    <property type="evidence" value="ECO:0007669"/>
    <property type="project" value="UniProtKB-UniRule"/>
</dbReference>
<evidence type="ECO:0000256" key="14">
    <source>
        <dbReference type="PROSITE-ProRule" id="PRU10141"/>
    </source>
</evidence>
<evidence type="ECO:0000256" key="3">
    <source>
        <dbReference type="ARBA" id="ARBA00022490"/>
    </source>
</evidence>
<evidence type="ECO:0000256" key="12">
    <source>
        <dbReference type="ARBA" id="ARBA00023212"/>
    </source>
</evidence>
<dbReference type="PRINTS" id="PR00381">
    <property type="entry name" value="KINESINLIGHT"/>
</dbReference>
<dbReference type="EMBL" id="FN648774">
    <property type="protein sequence ID" value="CBN74907.1"/>
    <property type="molecule type" value="Genomic_DNA"/>
</dbReference>
<evidence type="ECO:0000256" key="9">
    <source>
        <dbReference type="ARBA" id="ARBA00022840"/>
    </source>
</evidence>
<dbReference type="OrthoDB" id="339325at2759"/>
<dbReference type="InterPro" id="IPR000719">
    <property type="entry name" value="Prot_kinase_dom"/>
</dbReference>
<keyword evidence="4" id="KW-0418">Kinase</keyword>
<evidence type="ECO:0000256" key="15">
    <source>
        <dbReference type="SAM" id="MobiDB-lite"/>
    </source>
</evidence>
<dbReference type="SUPFAM" id="SSF48452">
    <property type="entry name" value="TPR-like"/>
    <property type="match status" value="2"/>
</dbReference>
<dbReference type="CDD" id="cd13999">
    <property type="entry name" value="STKc_MAP3K-like"/>
    <property type="match status" value="1"/>
</dbReference>
<comment type="similarity">
    <text evidence="2">Belongs to the kinesin light chain family.</text>
</comment>
<dbReference type="GO" id="GO:0007166">
    <property type="term" value="P:cell surface receptor signaling pathway"/>
    <property type="evidence" value="ECO:0007669"/>
    <property type="project" value="InterPro"/>
</dbReference>
<organism evidence="17 18">
    <name type="scientific">Ectocarpus siliculosus</name>
    <name type="common">Brown alga</name>
    <name type="synonym">Conferva siliculosa</name>
    <dbReference type="NCBI Taxonomy" id="2880"/>
    <lineage>
        <taxon>Eukaryota</taxon>
        <taxon>Sar</taxon>
        <taxon>Stramenopiles</taxon>
        <taxon>Ochrophyta</taxon>
        <taxon>PX clade</taxon>
        <taxon>Phaeophyceae</taxon>
        <taxon>Ectocarpales</taxon>
        <taxon>Ectocarpaceae</taxon>
        <taxon>Ectocarpus</taxon>
    </lineage>
</organism>
<dbReference type="SMART" id="SM00028">
    <property type="entry name" value="TPR"/>
    <property type="match status" value="6"/>
</dbReference>
<dbReference type="InterPro" id="IPR011990">
    <property type="entry name" value="TPR-like_helical_dom_sf"/>
</dbReference>
<keyword evidence="6" id="KW-0677">Repeat</keyword>
<dbReference type="GO" id="GO:0005737">
    <property type="term" value="C:cytoplasm"/>
    <property type="evidence" value="ECO:0007669"/>
    <property type="project" value="TreeGrafter"/>
</dbReference>
<keyword evidence="7 14" id="KW-0547">Nucleotide-binding</keyword>
<dbReference type="InterPro" id="IPR008271">
    <property type="entry name" value="Ser/Thr_kinase_AS"/>
</dbReference>
<dbReference type="Pfam" id="PF13424">
    <property type="entry name" value="TPR_12"/>
    <property type="match status" value="2"/>
</dbReference>
<dbReference type="EMBL" id="FN649735">
    <property type="protein sequence ID" value="CBN74907.1"/>
    <property type="molecule type" value="Genomic_DNA"/>
</dbReference>
<dbReference type="AlphaFoldDB" id="D8LQ15"/>
<reference evidence="17 18" key="1">
    <citation type="journal article" date="2010" name="Nature">
        <title>The Ectocarpus genome and the independent evolution of multicellularity in brown algae.</title>
        <authorList>
            <person name="Cock J.M."/>
            <person name="Sterck L."/>
            <person name="Rouze P."/>
            <person name="Scornet D."/>
            <person name="Allen A.E."/>
            <person name="Amoutzias G."/>
            <person name="Anthouard V."/>
            <person name="Artiguenave F."/>
            <person name="Aury J.M."/>
            <person name="Badger J.H."/>
            <person name="Beszteri B."/>
            <person name="Billiau K."/>
            <person name="Bonnet E."/>
            <person name="Bothwell J.H."/>
            <person name="Bowler C."/>
            <person name="Boyen C."/>
            <person name="Brownlee C."/>
            <person name="Carrano C.J."/>
            <person name="Charrier B."/>
            <person name="Cho G.Y."/>
            <person name="Coelho S.M."/>
            <person name="Collen J."/>
            <person name="Corre E."/>
            <person name="Da Silva C."/>
            <person name="Delage L."/>
            <person name="Delaroque N."/>
            <person name="Dittami S.M."/>
            <person name="Doulbeau S."/>
            <person name="Elias M."/>
            <person name="Farnham G."/>
            <person name="Gachon C.M."/>
            <person name="Gschloessl B."/>
            <person name="Heesch S."/>
            <person name="Jabbari K."/>
            <person name="Jubin C."/>
            <person name="Kawai H."/>
            <person name="Kimura K."/>
            <person name="Kloareg B."/>
            <person name="Kupper F.C."/>
            <person name="Lang D."/>
            <person name="Le Bail A."/>
            <person name="Leblanc C."/>
            <person name="Lerouge P."/>
            <person name="Lohr M."/>
            <person name="Lopez P.J."/>
            <person name="Martens C."/>
            <person name="Maumus F."/>
            <person name="Michel G."/>
            <person name="Miranda-Saavedra D."/>
            <person name="Morales J."/>
            <person name="Moreau H."/>
            <person name="Motomura T."/>
            <person name="Nagasato C."/>
            <person name="Napoli C.A."/>
            <person name="Nelson D.R."/>
            <person name="Nyvall-Collen P."/>
            <person name="Peters A.F."/>
            <person name="Pommier C."/>
            <person name="Potin P."/>
            <person name="Poulain J."/>
            <person name="Quesneville H."/>
            <person name="Read B."/>
            <person name="Rensing S.A."/>
            <person name="Ritter A."/>
            <person name="Rousvoal S."/>
            <person name="Samanta M."/>
            <person name="Samson G."/>
            <person name="Schroeder D.C."/>
            <person name="Segurens B."/>
            <person name="Strittmatter M."/>
            <person name="Tonon T."/>
            <person name="Tregear J.W."/>
            <person name="Valentin K."/>
            <person name="von Dassow P."/>
            <person name="Yamagishi T."/>
            <person name="Van de Peer Y."/>
            <person name="Wincker P."/>
        </authorList>
    </citation>
    <scope>NUCLEOTIDE SEQUENCE [LARGE SCALE GENOMIC DNA]</scope>
    <source>
        <strain evidence="18">Ec32 / CCAP1310/4</strain>
    </source>
</reference>
<keyword evidence="11" id="KW-0505">Motor protein</keyword>
<dbReference type="GO" id="GO:0007018">
    <property type="term" value="P:microtubule-based movement"/>
    <property type="evidence" value="ECO:0007669"/>
    <property type="project" value="TreeGrafter"/>
</dbReference>
<dbReference type="Pfam" id="PF13374">
    <property type="entry name" value="TPR_10"/>
    <property type="match status" value="1"/>
</dbReference>
<dbReference type="InterPro" id="IPR001245">
    <property type="entry name" value="Ser-Thr/Tyr_kinase_cat_dom"/>
</dbReference>
<dbReference type="Pfam" id="PF22215">
    <property type="entry name" value="MLKL_N"/>
    <property type="match status" value="1"/>
</dbReference>
<dbReference type="InterPro" id="IPR059179">
    <property type="entry name" value="MLKL-like_MCAfunc"/>
</dbReference>